<name>A0ABT6FYI0_9FLAO</name>
<proteinExistence type="predicted"/>
<evidence type="ECO:0000313" key="2">
    <source>
        <dbReference type="EMBL" id="MDG4714735.1"/>
    </source>
</evidence>
<protein>
    <submittedName>
        <fullName evidence="2">Uncharacterized protein</fullName>
    </submittedName>
</protein>
<keyword evidence="3" id="KW-1185">Reference proteome</keyword>
<evidence type="ECO:0000313" key="3">
    <source>
        <dbReference type="Proteomes" id="UP001529085"/>
    </source>
</evidence>
<gene>
    <name evidence="2" type="ORF">P7122_02540</name>
</gene>
<dbReference type="RefSeq" id="WP_278004202.1">
    <property type="nucleotide sequence ID" value="NZ_JARSBN010000001.1"/>
</dbReference>
<comment type="caution">
    <text evidence="2">The sequence shown here is derived from an EMBL/GenBank/DDBJ whole genome shotgun (WGS) entry which is preliminary data.</text>
</comment>
<keyword evidence="1" id="KW-0812">Transmembrane</keyword>
<feature type="transmembrane region" description="Helical" evidence="1">
    <location>
        <begin position="64"/>
        <end position="84"/>
    </location>
</feature>
<sequence length="86" mass="9932">MPLAESMISSLKSNKSVMLDKSKRFRKTLGGYNKNRKGNFDFPEATPEILLEIRNKLKREQQILWLKISIVSIIIITPLVWMLLAS</sequence>
<reference evidence="2 3" key="1">
    <citation type="submission" date="2023-03" db="EMBL/GenBank/DDBJ databases">
        <title>Strain YYF002 represents a novel species in the genus Winogradskyella isolated from seawater.</title>
        <authorList>
            <person name="Fu Z.-Y."/>
        </authorList>
    </citation>
    <scope>NUCLEOTIDE SEQUENCE [LARGE SCALE GENOMIC DNA]</scope>
    <source>
        <strain evidence="2 3">YYF002</strain>
    </source>
</reference>
<keyword evidence="1" id="KW-0472">Membrane</keyword>
<accession>A0ABT6FYI0</accession>
<dbReference type="EMBL" id="JARSBN010000001">
    <property type="protein sequence ID" value="MDG4714735.1"/>
    <property type="molecule type" value="Genomic_DNA"/>
</dbReference>
<keyword evidence="1" id="KW-1133">Transmembrane helix</keyword>
<evidence type="ECO:0000256" key="1">
    <source>
        <dbReference type="SAM" id="Phobius"/>
    </source>
</evidence>
<organism evidence="2 3">
    <name type="scientific">Winogradskyella marincola</name>
    <dbReference type="NCBI Taxonomy" id="3037795"/>
    <lineage>
        <taxon>Bacteria</taxon>
        <taxon>Pseudomonadati</taxon>
        <taxon>Bacteroidota</taxon>
        <taxon>Flavobacteriia</taxon>
        <taxon>Flavobacteriales</taxon>
        <taxon>Flavobacteriaceae</taxon>
        <taxon>Winogradskyella</taxon>
    </lineage>
</organism>
<dbReference type="Proteomes" id="UP001529085">
    <property type="component" value="Unassembled WGS sequence"/>
</dbReference>